<dbReference type="PANTHER" id="PTHR24096">
    <property type="entry name" value="LONG-CHAIN-FATTY-ACID--COA LIGASE"/>
    <property type="match status" value="1"/>
</dbReference>
<dbReference type="InterPro" id="IPR000873">
    <property type="entry name" value="AMP-dep_synth/lig_dom"/>
</dbReference>
<dbReference type="KEGG" id="dpl:KGM_205590"/>
<evidence type="ECO:0000256" key="4">
    <source>
        <dbReference type="ARBA" id="ARBA00023140"/>
    </source>
</evidence>
<dbReference type="InterPro" id="IPR025110">
    <property type="entry name" value="AMP-bd_C"/>
</dbReference>
<organism evidence="5 6">
    <name type="scientific">Danaus plexippus plexippus</name>
    <dbReference type="NCBI Taxonomy" id="278856"/>
    <lineage>
        <taxon>Eukaryota</taxon>
        <taxon>Metazoa</taxon>
        <taxon>Ecdysozoa</taxon>
        <taxon>Arthropoda</taxon>
        <taxon>Hexapoda</taxon>
        <taxon>Insecta</taxon>
        <taxon>Pterygota</taxon>
        <taxon>Neoptera</taxon>
        <taxon>Endopterygota</taxon>
        <taxon>Lepidoptera</taxon>
        <taxon>Glossata</taxon>
        <taxon>Ditrysia</taxon>
        <taxon>Papilionoidea</taxon>
        <taxon>Nymphalidae</taxon>
        <taxon>Danainae</taxon>
        <taxon>Danaini</taxon>
        <taxon>Danaina</taxon>
        <taxon>Danaus</taxon>
        <taxon>Danaus</taxon>
    </lineage>
</organism>
<dbReference type="SUPFAM" id="SSF56801">
    <property type="entry name" value="Acetyl-CoA synthetase-like"/>
    <property type="match status" value="1"/>
</dbReference>
<dbReference type="InterPro" id="IPR020845">
    <property type="entry name" value="AMP-binding_CS"/>
</dbReference>
<comment type="caution">
    <text evidence="5">The sequence shown here is derived from an EMBL/GenBank/DDBJ whole genome shotgun (WGS) entry which is preliminary data.</text>
</comment>
<keyword evidence="3" id="KW-0436">Ligase</keyword>
<sequence length="531" mass="58542">MLRNSNYVYGDRSLSVPADLNFGSYIIDAIWKHGDKTAMTNCATNQCLSYRAMAVEAMNLSISLTARGVKRGDVIAISSENRMEYFPTLLGICCTGATVTTTNPTYTKDEHKYVLDISKPKLVFCSPSAYKAHGKLFHSLPYIKSVVVYGERIPNTLSYEDLIRDNGVITPENFMAKDVEGQNDAAIVLYSSGTTGLPKGVMLTHLNVIVTCLVAPSVDPNELTLYITPWYHSMGLIASLRVFSKGNVMLFLPKFECDQYLRTIENYKVGQLVVAPPVLVALSKYSAKYDVSSVVAAFSGAAPLKKETIDAAKKRFPNLKHVFQGYGMTETTFSVIRDTYDSAHLSKTGGAGTIAACVVIKIVDIETRRPLGPNCRGEICVKGAPIMRGYVGRDRGDDFDDEGFFKTGDIGYYDDDKYFFVVDRLKELIKYKGYQVPPAEIEAVLTQHPDILEAGVVGVPHEGGEAPLAFVARRPGSNLTVEEVKSYVAEKLSNPKRLRGGVRFVEDIPKNPSGKILRKKLRGMLKNKSKL</sequence>
<dbReference type="AlphaFoldDB" id="A0A212FIH9"/>
<dbReference type="FunFam" id="3.30.300.30:FF:000007">
    <property type="entry name" value="4-coumarate--CoA ligase 2"/>
    <property type="match status" value="1"/>
</dbReference>
<evidence type="ECO:0000256" key="1">
    <source>
        <dbReference type="ARBA" id="ARBA00004275"/>
    </source>
</evidence>
<name>A0A212FIH9_DANPL</name>
<dbReference type="GO" id="GO:0016405">
    <property type="term" value="F:CoA-ligase activity"/>
    <property type="evidence" value="ECO:0007669"/>
    <property type="project" value="TreeGrafter"/>
</dbReference>
<keyword evidence="4" id="KW-0576">Peroxisome</keyword>
<evidence type="ECO:0000313" key="6">
    <source>
        <dbReference type="Proteomes" id="UP000007151"/>
    </source>
</evidence>
<dbReference type="eggNOG" id="KOG1176">
    <property type="taxonomic scope" value="Eukaryota"/>
</dbReference>
<dbReference type="Pfam" id="PF13193">
    <property type="entry name" value="AMP-binding_C"/>
    <property type="match status" value="1"/>
</dbReference>
<dbReference type="InterPro" id="IPR042099">
    <property type="entry name" value="ANL_N_sf"/>
</dbReference>
<dbReference type="Proteomes" id="UP000007151">
    <property type="component" value="Unassembled WGS sequence"/>
</dbReference>
<evidence type="ECO:0000256" key="2">
    <source>
        <dbReference type="ARBA" id="ARBA00006432"/>
    </source>
</evidence>
<dbReference type="PANTHER" id="PTHR24096:SF149">
    <property type="entry name" value="AMP-BINDING DOMAIN-CONTAINING PROTEIN-RELATED"/>
    <property type="match status" value="1"/>
</dbReference>
<dbReference type="PROSITE" id="PS00455">
    <property type="entry name" value="AMP_BINDING"/>
    <property type="match status" value="1"/>
</dbReference>
<evidence type="ECO:0000313" key="5">
    <source>
        <dbReference type="EMBL" id="OWR53543.1"/>
    </source>
</evidence>
<protein>
    <submittedName>
        <fullName evidence="5">Luciferin 4-monooxygenase</fullName>
    </submittedName>
</protein>
<keyword evidence="6" id="KW-1185">Reference proteome</keyword>
<accession>A0A212FIH9</accession>
<evidence type="ECO:0000256" key="3">
    <source>
        <dbReference type="ARBA" id="ARBA00022598"/>
    </source>
</evidence>
<gene>
    <name evidence="5" type="ORF">KGM_205590</name>
</gene>
<dbReference type="OrthoDB" id="10253869at2759"/>
<dbReference type="Pfam" id="PF00501">
    <property type="entry name" value="AMP-binding"/>
    <property type="match status" value="1"/>
</dbReference>
<dbReference type="EMBL" id="AGBW02008380">
    <property type="protein sequence ID" value="OWR53543.1"/>
    <property type="molecule type" value="Genomic_DNA"/>
</dbReference>
<comment type="subcellular location">
    <subcellularLocation>
        <location evidence="1">Peroxisome</location>
    </subcellularLocation>
</comment>
<dbReference type="GO" id="GO:0005777">
    <property type="term" value="C:peroxisome"/>
    <property type="evidence" value="ECO:0007669"/>
    <property type="project" value="UniProtKB-SubCell"/>
</dbReference>
<dbReference type="Gene3D" id="3.40.50.12780">
    <property type="entry name" value="N-terminal domain of ligase-like"/>
    <property type="match status" value="1"/>
</dbReference>
<dbReference type="STRING" id="278856.A0A212FIH9"/>
<reference evidence="5 6" key="1">
    <citation type="journal article" date="2011" name="Cell">
        <title>The monarch butterfly genome yields insights into long-distance migration.</title>
        <authorList>
            <person name="Zhan S."/>
            <person name="Merlin C."/>
            <person name="Boore J.L."/>
            <person name="Reppert S.M."/>
        </authorList>
    </citation>
    <scope>NUCLEOTIDE SEQUENCE [LARGE SCALE GENOMIC DNA]</scope>
    <source>
        <strain evidence="5">F-2</strain>
    </source>
</reference>
<dbReference type="GO" id="GO:0004497">
    <property type="term" value="F:monooxygenase activity"/>
    <property type="evidence" value="ECO:0007669"/>
    <property type="project" value="UniProtKB-KW"/>
</dbReference>
<dbReference type="Gene3D" id="3.30.300.30">
    <property type="match status" value="1"/>
</dbReference>
<dbReference type="InterPro" id="IPR045851">
    <property type="entry name" value="AMP-bd_C_sf"/>
</dbReference>
<proteinExistence type="inferred from homology"/>
<comment type="similarity">
    <text evidence="2">Belongs to the ATP-dependent AMP-binding enzyme family.</text>
</comment>